<dbReference type="SUPFAM" id="SSF53254">
    <property type="entry name" value="Phosphoglycerate mutase-like"/>
    <property type="match status" value="1"/>
</dbReference>
<dbReference type="InterPro" id="IPR029033">
    <property type="entry name" value="His_PPase_superfam"/>
</dbReference>
<gene>
    <name evidence="1" type="ORF">HNP71_000073</name>
</gene>
<dbReference type="PANTHER" id="PTHR47623:SF1">
    <property type="entry name" value="OS09G0287300 PROTEIN"/>
    <property type="match status" value="1"/>
</dbReference>
<dbReference type="PANTHER" id="PTHR47623">
    <property type="entry name" value="OS09G0287300 PROTEIN"/>
    <property type="match status" value="1"/>
</dbReference>
<dbReference type="EMBL" id="JACHFJ010000001">
    <property type="protein sequence ID" value="MBB5371849.1"/>
    <property type="molecule type" value="Genomic_DNA"/>
</dbReference>
<organism evidence="1 2">
    <name type="scientific">Acidocella aromatica</name>
    <dbReference type="NCBI Taxonomy" id="1303579"/>
    <lineage>
        <taxon>Bacteria</taxon>
        <taxon>Pseudomonadati</taxon>
        <taxon>Pseudomonadota</taxon>
        <taxon>Alphaproteobacteria</taxon>
        <taxon>Acetobacterales</taxon>
        <taxon>Acidocellaceae</taxon>
        <taxon>Acidocella</taxon>
    </lineage>
</organism>
<dbReference type="CDD" id="cd07067">
    <property type="entry name" value="HP_PGM_like"/>
    <property type="match status" value="1"/>
</dbReference>
<dbReference type="EC" id="3.1.3.-" evidence="1"/>
<sequence>MALYCHAPADLLRHAKAEPQGSTPDHERTLTDAGRAAAGKIGRAMRKAGLAPDVVLVSTATRTQQTLEALEQENVWDEWPNIDSLPQLYMATPGQLRDVLHDLPESVRSALVIGHNPGLHELALSLAGPEQTRPELKRIENSFPTAAMAEFLVATPWRRLSPSGTSLQRLIVPKDLA</sequence>
<dbReference type="Gene3D" id="3.40.50.1240">
    <property type="entry name" value="Phosphoglycerate mutase-like"/>
    <property type="match status" value="1"/>
</dbReference>
<evidence type="ECO:0000313" key="2">
    <source>
        <dbReference type="Proteomes" id="UP000553706"/>
    </source>
</evidence>
<dbReference type="Pfam" id="PF00300">
    <property type="entry name" value="His_Phos_1"/>
    <property type="match status" value="1"/>
</dbReference>
<reference evidence="1 2" key="1">
    <citation type="submission" date="2020-08" db="EMBL/GenBank/DDBJ databases">
        <title>Genomic Encyclopedia of Type Strains, Phase IV (KMG-IV): sequencing the most valuable type-strain genomes for metagenomic binning, comparative biology and taxonomic classification.</title>
        <authorList>
            <person name="Goeker M."/>
        </authorList>
    </citation>
    <scope>NUCLEOTIDE SEQUENCE [LARGE SCALE GENOMIC DNA]</scope>
    <source>
        <strain evidence="1 2">DSM 27026</strain>
    </source>
</reference>
<proteinExistence type="predicted"/>
<name>A0A840VHR8_9PROT</name>
<dbReference type="AlphaFoldDB" id="A0A840VHR8"/>
<keyword evidence="1" id="KW-0378">Hydrolase</keyword>
<dbReference type="GO" id="GO:0016787">
    <property type="term" value="F:hydrolase activity"/>
    <property type="evidence" value="ECO:0007669"/>
    <property type="project" value="UniProtKB-KW"/>
</dbReference>
<dbReference type="Proteomes" id="UP000553706">
    <property type="component" value="Unassembled WGS sequence"/>
</dbReference>
<dbReference type="InterPro" id="IPR013078">
    <property type="entry name" value="His_Pase_superF_clade-1"/>
</dbReference>
<protein>
    <submittedName>
        <fullName evidence="1">Phosphohistidine phosphatase</fullName>
        <ecNumber evidence="1">3.1.3.-</ecNumber>
    </submittedName>
</protein>
<evidence type="ECO:0000313" key="1">
    <source>
        <dbReference type="EMBL" id="MBB5371849.1"/>
    </source>
</evidence>
<comment type="caution">
    <text evidence="1">The sequence shown here is derived from an EMBL/GenBank/DDBJ whole genome shotgun (WGS) entry which is preliminary data.</text>
</comment>
<accession>A0A840VHR8</accession>
<keyword evidence="2" id="KW-1185">Reference proteome</keyword>
<dbReference type="RefSeq" id="WP_246344003.1">
    <property type="nucleotide sequence ID" value="NZ_JACHFJ010000001.1"/>
</dbReference>